<gene>
    <name evidence="1" type="ORF">BVE86_09440</name>
</gene>
<reference evidence="1 2" key="1">
    <citation type="submission" date="2016-12" db="EMBL/GenBank/DDBJ databases">
        <authorList>
            <person name="Gulvik C.A."/>
        </authorList>
    </citation>
    <scope>NUCLEOTIDE SEQUENCE [LARGE SCALE GENOMIC DNA]</scope>
    <source>
        <strain evidence="1 2">12-5291</strain>
    </source>
</reference>
<dbReference type="Proteomes" id="UP000188600">
    <property type="component" value="Unassembled WGS sequence"/>
</dbReference>
<evidence type="ECO:0000313" key="1">
    <source>
        <dbReference type="EMBL" id="ONK25722.1"/>
    </source>
</evidence>
<protein>
    <recommendedName>
        <fullName evidence="3">DUF551 domain-containing protein</fullName>
    </recommendedName>
</protein>
<evidence type="ECO:0008006" key="3">
    <source>
        <dbReference type="Google" id="ProtNLM"/>
    </source>
</evidence>
<dbReference type="RefSeq" id="WP_077063972.1">
    <property type="nucleotide sequence ID" value="NZ_MSPT01000022.1"/>
</dbReference>
<name>A0AB36JR86_9STRE</name>
<organism evidence="1 2">
    <name type="scientific">Streptococcus azizii</name>
    <dbReference type="NCBI Taxonomy" id="1579424"/>
    <lineage>
        <taxon>Bacteria</taxon>
        <taxon>Bacillati</taxon>
        <taxon>Bacillota</taxon>
        <taxon>Bacilli</taxon>
        <taxon>Lactobacillales</taxon>
        <taxon>Streptococcaceae</taxon>
        <taxon>Streptococcus</taxon>
    </lineage>
</organism>
<evidence type="ECO:0000313" key="2">
    <source>
        <dbReference type="Proteomes" id="UP000188600"/>
    </source>
</evidence>
<dbReference type="EMBL" id="MSPT01000022">
    <property type="protein sequence ID" value="ONK25722.1"/>
    <property type="molecule type" value="Genomic_DNA"/>
</dbReference>
<dbReference type="AlphaFoldDB" id="A0AB36JR86"/>
<sequence>MKWNKLTTRPLEEEEKKSFPGCAYMWDGESPDIDEEVLVYVKSRGVYTDTWIEYSEGVGFENTYEDDSPIYWMSFPEPSQEVEDD</sequence>
<comment type="caution">
    <text evidence="1">The sequence shown here is derived from an EMBL/GenBank/DDBJ whole genome shotgun (WGS) entry which is preliminary data.</text>
</comment>
<accession>A0AB36JR86</accession>
<proteinExistence type="predicted"/>